<dbReference type="SUPFAM" id="SSF51905">
    <property type="entry name" value="FAD/NAD(P)-binding domain"/>
    <property type="match status" value="1"/>
</dbReference>
<accession>A0A415QRQ8</accession>
<dbReference type="Gene3D" id="3.90.700.10">
    <property type="entry name" value="Succinate dehydrogenase/fumarate reductase flavoprotein, catalytic domain"/>
    <property type="match status" value="1"/>
</dbReference>
<dbReference type="PIRSF" id="PIRSF000171">
    <property type="entry name" value="SDHA_APRA_LASPO"/>
    <property type="match status" value="1"/>
</dbReference>
<evidence type="ECO:0000259" key="13">
    <source>
        <dbReference type="Pfam" id="PF00890"/>
    </source>
</evidence>
<sequence>MRNYDYIIVGSGLAGLYTAYRASAYGKVALLTKSNIRESNSYFAQGGIAAVTGEDDAPLFHFQDTITAGRGLCDYPAVNVLVNEGPARIQELINDGMHFDTENGELALGLEGGHHQKRILHAGGDATGRMITNFVIDKVEHCPTVEIFDNHAVIALLQDEHGCYGVRCWDFNENREEVFSGHNVFLTSGGTSAIYKRTTNPHTTIGDGLALTYNAGCEIVDMEFIQFHPSAIYTPTGEAYLVSEAVRGEGAHLLNQQGERFMVGKHELAELAPRDIVAQSIFQQMKEHHEDYVYLSLKHLDPEKIKKRFPNIFEKCAELGIDMTDRIPVAPAAHYTVGGVKTDLTGRTNIPHLYVCGELASSGIMGANRLASNSLIECLVFGKRAVEDSVCNRREAPIPETTPLFSLNHQKQDAYLSLKNKVANIMTQEAGIIRTANGLQEGLENLLHLEQTEIFEENEYYSLVSKNLLTVAELIIRSALFRKESRGGHFRSDYPTPNDKYVCHIIQQKGKEIKTTPVISKLKDKS</sequence>
<keyword evidence="6 12" id="KW-0662">Pyridine nucleotide biosynthesis</keyword>
<dbReference type="InterPro" id="IPR037099">
    <property type="entry name" value="Fum_R/Succ_DH_flav-like_C_sf"/>
</dbReference>
<evidence type="ECO:0000256" key="4">
    <source>
        <dbReference type="ARBA" id="ARBA00012173"/>
    </source>
</evidence>
<dbReference type="InterPro" id="IPR027477">
    <property type="entry name" value="Succ_DH/fumarate_Rdtase_cat_sf"/>
</dbReference>
<protein>
    <recommendedName>
        <fullName evidence="4 10">L-aspartate oxidase</fullName>
        <ecNumber evidence="4 10">1.4.3.16</ecNumber>
    </recommendedName>
</protein>
<evidence type="ECO:0000256" key="5">
    <source>
        <dbReference type="ARBA" id="ARBA00022630"/>
    </source>
</evidence>
<dbReference type="InterPro" id="IPR003953">
    <property type="entry name" value="FAD-dep_OxRdtase_2_FAD-bd"/>
</dbReference>
<dbReference type="UniPathway" id="UPA00253">
    <property type="reaction ID" value="UER00326"/>
</dbReference>
<dbReference type="InterPro" id="IPR036188">
    <property type="entry name" value="FAD/NAD-bd_sf"/>
</dbReference>
<dbReference type="EMBL" id="QRPV01000001">
    <property type="protein sequence ID" value="RHM47557.1"/>
    <property type="molecule type" value="Genomic_DNA"/>
</dbReference>
<dbReference type="Pfam" id="PF00890">
    <property type="entry name" value="FAD_binding_2"/>
    <property type="match status" value="1"/>
</dbReference>
<reference evidence="15 16" key="1">
    <citation type="submission" date="2018-08" db="EMBL/GenBank/DDBJ databases">
        <title>A genome reference for cultivated species of the human gut microbiota.</title>
        <authorList>
            <person name="Zou Y."/>
            <person name="Xue W."/>
            <person name="Luo G."/>
        </authorList>
    </citation>
    <scope>NUCLEOTIDE SEQUENCE [LARGE SCALE GENOMIC DNA]</scope>
    <source>
        <strain evidence="15 16">AF34-33</strain>
    </source>
</reference>
<dbReference type="FunFam" id="3.90.700.10:FF:000002">
    <property type="entry name" value="L-aspartate oxidase"/>
    <property type="match status" value="1"/>
</dbReference>
<comment type="cofactor">
    <cofactor evidence="1 12">
        <name>FAD</name>
        <dbReference type="ChEBI" id="CHEBI:57692"/>
    </cofactor>
</comment>
<evidence type="ECO:0000256" key="9">
    <source>
        <dbReference type="ARBA" id="ARBA00048305"/>
    </source>
</evidence>
<dbReference type="RefSeq" id="WP_117722046.1">
    <property type="nucleotide sequence ID" value="NZ_CABJDM010000001.1"/>
</dbReference>
<dbReference type="GO" id="GO:0008734">
    <property type="term" value="F:L-aspartate oxidase activity"/>
    <property type="evidence" value="ECO:0007669"/>
    <property type="project" value="UniProtKB-UniRule"/>
</dbReference>
<gene>
    <name evidence="15" type="primary">nadB</name>
    <name evidence="15" type="ORF">DWZ68_00875</name>
</gene>
<dbReference type="PANTHER" id="PTHR42716:SF2">
    <property type="entry name" value="L-ASPARTATE OXIDASE, CHLOROPLASTIC"/>
    <property type="match status" value="1"/>
</dbReference>
<comment type="catalytic activity">
    <reaction evidence="9">
        <text>L-aspartate + O2 = iminosuccinate + H2O2</text>
        <dbReference type="Rhea" id="RHEA:25876"/>
        <dbReference type="ChEBI" id="CHEBI:15379"/>
        <dbReference type="ChEBI" id="CHEBI:16240"/>
        <dbReference type="ChEBI" id="CHEBI:29991"/>
        <dbReference type="ChEBI" id="CHEBI:77875"/>
        <dbReference type="EC" id="1.4.3.16"/>
    </reaction>
    <physiologicalReaction direction="left-to-right" evidence="9">
        <dbReference type="Rhea" id="RHEA:25877"/>
    </physiologicalReaction>
</comment>
<comment type="caution">
    <text evidence="15">The sequence shown here is derived from an EMBL/GenBank/DDBJ whole genome shotgun (WGS) entry which is preliminary data.</text>
</comment>
<keyword evidence="8 12" id="KW-0560">Oxidoreductase</keyword>
<dbReference type="GO" id="GO:0005737">
    <property type="term" value="C:cytoplasm"/>
    <property type="evidence" value="ECO:0007669"/>
    <property type="project" value="UniProtKB-SubCell"/>
</dbReference>
<evidence type="ECO:0000256" key="8">
    <source>
        <dbReference type="ARBA" id="ARBA00023002"/>
    </source>
</evidence>
<evidence type="ECO:0000256" key="2">
    <source>
        <dbReference type="ARBA" id="ARBA00004950"/>
    </source>
</evidence>
<comment type="subcellular location">
    <subcellularLocation>
        <location evidence="12">Cytoplasm</location>
    </subcellularLocation>
</comment>
<comment type="pathway">
    <text evidence="2 12">Cofactor biosynthesis; NAD(+) biosynthesis; iminoaspartate from L-aspartate (oxidase route): step 1/1.</text>
</comment>
<evidence type="ECO:0000256" key="10">
    <source>
        <dbReference type="NCBIfam" id="TIGR00551"/>
    </source>
</evidence>
<feature type="active site" description="Proton acceptor" evidence="11">
    <location>
        <position position="274"/>
    </location>
</feature>
<feature type="domain" description="Fumarate reductase/succinate dehydrogenase flavoprotein-like C-terminal" evidence="14">
    <location>
        <begin position="420"/>
        <end position="519"/>
    </location>
</feature>
<dbReference type="InterPro" id="IPR015939">
    <property type="entry name" value="Fum_Rdtase/Succ_DH_flav-like_C"/>
</dbReference>
<dbReference type="AlphaFoldDB" id="A0A415QRQ8"/>
<dbReference type="InterPro" id="IPR005288">
    <property type="entry name" value="NadB"/>
</dbReference>
<evidence type="ECO:0000256" key="3">
    <source>
        <dbReference type="ARBA" id="ARBA00008562"/>
    </source>
</evidence>
<name>A0A415QRQ8_9BACT</name>
<keyword evidence="7 12" id="KW-0274">FAD</keyword>
<evidence type="ECO:0000313" key="16">
    <source>
        <dbReference type="Proteomes" id="UP000286038"/>
    </source>
</evidence>
<evidence type="ECO:0000313" key="15">
    <source>
        <dbReference type="EMBL" id="RHM47557.1"/>
    </source>
</evidence>
<evidence type="ECO:0000256" key="1">
    <source>
        <dbReference type="ARBA" id="ARBA00001974"/>
    </source>
</evidence>
<dbReference type="SUPFAM" id="SSF46977">
    <property type="entry name" value="Succinate dehydrogenase/fumarate reductase flavoprotein C-terminal domain"/>
    <property type="match status" value="1"/>
</dbReference>
<evidence type="ECO:0000256" key="6">
    <source>
        <dbReference type="ARBA" id="ARBA00022642"/>
    </source>
</evidence>
<organism evidence="15 16">
    <name type="scientific">Butyricimonas virosa</name>
    <dbReference type="NCBI Taxonomy" id="544645"/>
    <lineage>
        <taxon>Bacteria</taxon>
        <taxon>Pseudomonadati</taxon>
        <taxon>Bacteroidota</taxon>
        <taxon>Bacteroidia</taxon>
        <taxon>Bacteroidales</taxon>
        <taxon>Odoribacteraceae</taxon>
        <taxon>Butyricimonas</taxon>
    </lineage>
</organism>
<dbReference type="Proteomes" id="UP000286038">
    <property type="component" value="Unassembled WGS sequence"/>
</dbReference>
<dbReference type="NCBIfam" id="TIGR00551">
    <property type="entry name" value="nadB"/>
    <property type="match status" value="1"/>
</dbReference>
<keyword evidence="5 12" id="KW-0285">Flavoprotein</keyword>
<comment type="function">
    <text evidence="12">Catalyzes the oxidation of L-aspartate to iminoaspartate.</text>
</comment>
<dbReference type="SUPFAM" id="SSF56425">
    <property type="entry name" value="Succinate dehydrogenase/fumarate reductase flavoprotein, catalytic domain"/>
    <property type="match status" value="1"/>
</dbReference>
<feature type="domain" description="FAD-dependent oxidoreductase 2 FAD-binding" evidence="13">
    <location>
        <begin position="5"/>
        <end position="375"/>
    </location>
</feature>
<dbReference type="Gene3D" id="3.50.50.60">
    <property type="entry name" value="FAD/NAD(P)-binding domain"/>
    <property type="match status" value="1"/>
</dbReference>
<dbReference type="Pfam" id="PF02910">
    <property type="entry name" value="Succ_DH_flav_C"/>
    <property type="match status" value="1"/>
</dbReference>
<dbReference type="GO" id="GO:0034628">
    <property type="term" value="P:'de novo' NAD+ biosynthetic process from L-aspartate"/>
    <property type="evidence" value="ECO:0007669"/>
    <property type="project" value="TreeGrafter"/>
</dbReference>
<evidence type="ECO:0000256" key="12">
    <source>
        <dbReference type="RuleBase" id="RU362049"/>
    </source>
</evidence>
<evidence type="ECO:0000256" key="7">
    <source>
        <dbReference type="ARBA" id="ARBA00022827"/>
    </source>
</evidence>
<evidence type="ECO:0000256" key="11">
    <source>
        <dbReference type="PIRSR" id="PIRSR000171-1"/>
    </source>
</evidence>
<dbReference type="Gene3D" id="1.20.58.100">
    <property type="entry name" value="Fumarate reductase/succinate dehydrogenase flavoprotein-like, C-terminal domain"/>
    <property type="match status" value="1"/>
</dbReference>
<dbReference type="PRINTS" id="PR00368">
    <property type="entry name" value="FADPNR"/>
</dbReference>
<proteinExistence type="inferred from homology"/>
<comment type="similarity">
    <text evidence="3 12">Belongs to the FAD-dependent oxidoreductase 2 family. NadB subfamily.</text>
</comment>
<dbReference type="EC" id="1.4.3.16" evidence="4 10"/>
<dbReference type="PANTHER" id="PTHR42716">
    <property type="entry name" value="L-ASPARTATE OXIDASE"/>
    <property type="match status" value="1"/>
</dbReference>
<evidence type="ECO:0000259" key="14">
    <source>
        <dbReference type="Pfam" id="PF02910"/>
    </source>
</evidence>